<dbReference type="GO" id="GO:0006656">
    <property type="term" value="P:phosphatidylcholine biosynthetic process"/>
    <property type="evidence" value="ECO:0007669"/>
    <property type="project" value="UniProtKB-UniRule"/>
</dbReference>
<keyword evidence="3 17" id="KW-0444">Lipid biosynthesis</keyword>
<evidence type="ECO:0000256" key="10">
    <source>
        <dbReference type="ARBA" id="ARBA00023098"/>
    </source>
</evidence>
<evidence type="ECO:0000256" key="7">
    <source>
        <dbReference type="ARBA" id="ARBA00022692"/>
    </source>
</evidence>
<evidence type="ECO:0000256" key="1">
    <source>
        <dbReference type="ARBA" id="ARBA00004969"/>
    </source>
</evidence>
<dbReference type="Gene3D" id="1.20.120.1630">
    <property type="match status" value="1"/>
</dbReference>
<feature type="binding site" evidence="17">
    <location>
        <begin position="99"/>
        <end position="101"/>
    </location>
    <ligand>
        <name>S-adenosyl-L-methionine</name>
        <dbReference type="ChEBI" id="CHEBI:59789"/>
    </ligand>
</feature>
<feature type="transmembrane region" description="Helical" evidence="18">
    <location>
        <begin position="155"/>
        <end position="174"/>
    </location>
</feature>
<gene>
    <name evidence="19" type="primary">ABSGL_13202.1 scaffold 13659</name>
</gene>
<dbReference type="InParanoid" id="A0A168RYG3"/>
<dbReference type="PROSITE" id="PS51599">
    <property type="entry name" value="SAM_PEMT_PEM2"/>
    <property type="match status" value="1"/>
</dbReference>
<feature type="intramembrane region" description="Helical" evidence="17">
    <location>
        <begin position="13"/>
        <end position="33"/>
    </location>
</feature>
<dbReference type="GO" id="GO:0032259">
    <property type="term" value="P:methylation"/>
    <property type="evidence" value="ECO:0007669"/>
    <property type="project" value="UniProtKB-KW"/>
</dbReference>
<evidence type="ECO:0000256" key="11">
    <source>
        <dbReference type="ARBA" id="ARBA00023128"/>
    </source>
</evidence>
<comment type="catalytic activity">
    <reaction evidence="15">
        <text>a 1,2-diacyl-sn-glycero-3-phospho-N,N-dimethylethanolamine + S-adenosyl-L-methionine = a 1,2-diacyl-sn-glycero-3-phosphocholine + S-adenosyl-L-homocysteine + H(+)</text>
        <dbReference type="Rhea" id="RHEA:32739"/>
        <dbReference type="ChEBI" id="CHEBI:15378"/>
        <dbReference type="ChEBI" id="CHEBI:57643"/>
        <dbReference type="ChEBI" id="CHEBI:57856"/>
        <dbReference type="ChEBI" id="CHEBI:59789"/>
        <dbReference type="ChEBI" id="CHEBI:64572"/>
        <dbReference type="EC" id="2.1.1.71"/>
    </reaction>
</comment>
<dbReference type="PANTHER" id="PTHR15458:SF5">
    <property type="entry name" value="PHOSPHATIDYLETHANOLAMINE N-METHYLTRANSFERASE"/>
    <property type="match status" value="1"/>
</dbReference>
<evidence type="ECO:0000256" key="5">
    <source>
        <dbReference type="ARBA" id="ARBA00022679"/>
    </source>
</evidence>
<keyword evidence="7 17" id="KW-0812">Transmembrane</keyword>
<feature type="transmembrane region" description="Helical" evidence="18">
    <location>
        <begin position="45"/>
        <end position="67"/>
    </location>
</feature>
<evidence type="ECO:0000256" key="13">
    <source>
        <dbReference type="ARBA" id="ARBA00023209"/>
    </source>
</evidence>
<dbReference type="Pfam" id="PF04191">
    <property type="entry name" value="PEMT"/>
    <property type="match status" value="1"/>
</dbReference>
<feature type="transmembrane region" description="Helical" evidence="18">
    <location>
        <begin position="88"/>
        <end position="112"/>
    </location>
</feature>
<evidence type="ECO:0000256" key="6">
    <source>
        <dbReference type="ARBA" id="ARBA00022691"/>
    </source>
</evidence>
<dbReference type="GO" id="GO:0031966">
    <property type="term" value="C:mitochondrial membrane"/>
    <property type="evidence" value="ECO:0007669"/>
    <property type="project" value="UniProtKB-SubCell"/>
</dbReference>
<evidence type="ECO:0000256" key="14">
    <source>
        <dbReference type="ARBA" id="ARBA00023264"/>
    </source>
</evidence>
<protein>
    <recommendedName>
        <fullName evidence="17">Phosphatidyl-N-methylethanolamine N-methyltransferase</fullName>
        <ecNumber evidence="17">2.1.1.71</ecNumber>
    </recommendedName>
    <alternativeName>
        <fullName evidence="17">Phospholipid methyltransferase</fullName>
        <shortName evidence="17">PLMT</shortName>
    </alternativeName>
</protein>
<dbReference type="AlphaFoldDB" id="A0A168RYG3"/>
<dbReference type="UniPathway" id="UPA00753"/>
<keyword evidence="14 17" id="KW-1208">Phospholipid metabolism</keyword>
<evidence type="ECO:0000256" key="16">
    <source>
        <dbReference type="ARBA" id="ARBA00052459"/>
    </source>
</evidence>
<comment type="similarity">
    <text evidence="17">Belongs to the class VI-like SAM-binding methyltransferase superfamily. PEMT/PEM2 methyltransferase family.</text>
</comment>
<feature type="topological domain" description="Lumenal" evidence="17">
    <location>
        <begin position="1"/>
        <end position="12"/>
    </location>
</feature>
<comment type="catalytic activity">
    <reaction evidence="16 17">
        <text>a 1,2-diacyl-sn-glycero-3-phospho-N-methylethanolamine + S-adenosyl-L-methionine = a 1,2-diacyl-sn-glycero-3-phospho-N,N-dimethylethanolamine + S-adenosyl-L-homocysteine + H(+)</text>
        <dbReference type="Rhea" id="RHEA:32735"/>
        <dbReference type="ChEBI" id="CHEBI:15378"/>
        <dbReference type="ChEBI" id="CHEBI:57856"/>
        <dbReference type="ChEBI" id="CHEBI:59789"/>
        <dbReference type="ChEBI" id="CHEBI:64572"/>
        <dbReference type="ChEBI" id="CHEBI:64573"/>
        <dbReference type="EC" id="2.1.1.71"/>
    </reaction>
</comment>
<dbReference type="PANTHER" id="PTHR15458">
    <property type="entry name" value="PHOSPHATIDYLETHANOLAMINE N-METHYLTRANSFERASE"/>
    <property type="match status" value="1"/>
</dbReference>
<keyword evidence="8 17" id="KW-0256">Endoplasmic reticulum</keyword>
<evidence type="ECO:0000256" key="2">
    <source>
        <dbReference type="ARBA" id="ARBA00005189"/>
    </source>
</evidence>
<evidence type="ECO:0000256" key="18">
    <source>
        <dbReference type="SAM" id="Phobius"/>
    </source>
</evidence>
<keyword evidence="10 17" id="KW-0443">Lipid metabolism</keyword>
<keyword evidence="12 17" id="KW-0472">Membrane</keyword>
<evidence type="ECO:0000313" key="20">
    <source>
        <dbReference type="Proteomes" id="UP000078561"/>
    </source>
</evidence>
<evidence type="ECO:0000256" key="12">
    <source>
        <dbReference type="ARBA" id="ARBA00023136"/>
    </source>
</evidence>
<keyword evidence="13 17" id="KW-0594">Phospholipid biosynthesis</keyword>
<keyword evidence="11 17" id="KW-0496">Mitochondrion</keyword>
<evidence type="ECO:0000313" key="19">
    <source>
        <dbReference type="EMBL" id="SAM07559.1"/>
    </source>
</evidence>
<dbReference type="HAMAP" id="MF_03216">
    <property type="entry name" value="PLMT"/>
    <property type="match status" value="1"/>
</dbReference>
<comment type="pathway">
    <text evidence="2">Lipid metabolism.</text>
</comment>
<feature type="topological domain" description="Cytoplasmic" evidence="17">
    <location>
        <begin position="68"/>
        <end position="94"/>
    </location>
</feature>
<dbReference type="InterPro" id="IPR024960">
    <property type="entry name" value="PEMT/MFAP"/>
</dbReference>
<proteinExistence type="inferred from homology"/>
<feature type="transmembrane region" description="Helical" evidence="18">
    <location>
        <begin position="15"/>
        <end position="33"/>
    </location>
</feature>
<dbReference type="OrthoDB" id="8300106at2759"/>
<reference evidence="19" key="1">
    <citation type="submission" date="2016-04" db="EMBL/GenBank/DDBJ databases">
        <authorList>
            <person name="Evans L.H."/>
            <person name="Alamgir A."/>
            <person name="Owens N."/>
            <person name="Weber N.D."/>
            <person name="Virtaneva K."/>
            <person name="Barbian K."/>
            <person name="Babar A."/>
            <person name="Rosenke K."/>
        </authorList>
    </citation>
    <scope>NUCLEOTIDE SEQUENCE [LARGE SCALE GENOMIC DNA]</scope>
    <source>
        <strain evidence="19">CBS 101.48</strain>
    </source>
</reference>
<dbReference type="FunCoup" id="A0A168RYG3">
    <property type="interactions" value="89"/>
</dbReference>
<accession>A0A168RYG3</accession>
<dbReference type="InterPro" id="IPR007318">
    <property type="entry name" value="Phopholipid_MeTrfase"/>
</dbReference>
<name>A0A168RYG3_ABSGL</name>
<keyword evidence="5 17" id="KW-0808">Transferase</keyword>
<evidence type="ECO:0000256" key="15">
    <source>
        <dbReference type="ARBA" id="ARBA00051252"/>
    </source>
</evidence>
<keyword evidence="20" id="KW-1185">Reference proteome</keyword>
<organism evidence="19">
    <name type="scientific">Absidia glauca</name>
    <name type="common">Pin mould</name>
    <dbReference type="NCBI Taxonomy" id="4829"/>
    <lineage>
        <taxon>Eukaryota</taxon>
        <taxon>Fungi</taxon>
        <taxon>Fungi incertae sedis</taxon>
        <taxon>Mucoromycota</taxon>
        <taxon>Mucoromycotina</taxon>
        <taxon>Mucoromycetes</taxon>
        <taxon>Mucorales</taxon>
        <taxon>Cunninghamellaceae</taxon>
        <taxon>Absidia</taxon>
    </lineage>
</organism>
<dbReference type="FunFam" id="1.20.120.1630:FF:000005">
    <property type="entry name" value="Phosphatidylethanolamine N-methyltransferase"/>
    <property type="match status" value="1"/>
</dbReference>
<keyword evidence="4 17" id="KW-0489">Methyltransferase</keyword>
<sequence>MSSFLKYIDLSQPSFYFSLATILFNPIFWNIAARAEYNHHVLTNLAGGSAFKGCAALALSIFTLGLFRDYVYKMALESQPVHDLLGMAVVKALATVLFLVGNVLVLSSMWALGFTGTYLGDYFGILMESRVTGFPFNVCEDPMYTGSTLSFLATALWYASPAGLLLTFVVHLVYRAALRYESPFTAMIYANKDSRKQD</sequence>
<evidence type="ECO:0000256" key="17">
    <source>
        <dbReference type="HAMAP-Rule" id="MF_03216"/>
    </source>
</evidence>
<keyword evidence="9 17" id="KW-1133">Transmembrane helix</keyword>
<dbReference type="Proteomes" id="UP000078561">
    <property type="component" value="Unassembled WGS sequence"/>
</dbReference>
<dbReference type="OMA" id="MCRSEYR"/>
<comment type="subcellular location">
    <subcellularLocation>
        <location evidence="17">Endoplasmic reticulum membrane</location>
        <topology evidence="17">Multi-pass membrane protein</topology>
    </subcellularLocation>
    <subcellularLocation>
        <location evidence="17">Mitochondrion membrane</location>
        <topology evidence="17">Multi-pass membrane protein</topology>
    </subcellularLocation>
</comment>
<dbReference type="EMBL" id="LT554760">
    <property type="protein sequence ID" value="SAM07559.1"/>
    <property type="molecule type" value="Genomic_DNA"/>
</dbReference>
<dbReference type="STRING" id="4829.A0A168RYG3"/>
<dbReference type="GO" id="GO:0005789">
    <property type="term" value="C:endoplasmic reticulum membrane"/>
    <property type="evidence" value="ECO:0007669"/>
    <property type="project" value="UniProtKB-SubCell"/>
</dbReference>
<evidence type="ECO:0000256" key="8">
    <source>
        <dbReference type="ARBA" id="ARBA00022824"/>
    </source>
</evidence>
<dbReference type="GO" id="GO:0000773">
    <property type="term" value="F:phosphatidyl-N-methylethanolamine N-methyltransferase activity"/>
    <property type="evidence" value="ECO:0007669"/>
    <property type="project" value="UniProtKB-UniRule"/>
</dbReference>
<feature type="topological domain" description="Lumenal" evidence="17">
    <location>
        <begin position="34"/>
        <end position="45"/>
    </location>
</feature>
<feature type="topological domain" description="Cytoplasmic" evidence="17">
    <location>
        <begin position="180"/>
        <end position="198"/>
    </location>
</feature>
<dbReference type="PIRSF" id="PIRSF005444">
    <property type="entry name" value="PEMT"/>
    <property type="match status" value="1"/>
</dbReference>
<feature type="topological domain" description="Lumenal" evidence="17">
    <location>
        <begin position="116"/>
        <end position="158"/>
    </location>
</feature>
<evidence type="ECO:0000256" key="4">
    <source>
        <dbReference type="ARBA" id="ARBA00022603"/>
    </source>
</evidence>
<comment type="function">
    <text evidence="17">Catalyzes the second two steps of the methylation pathway of phosphatidylcholine biosynthesis, the SAM-dependent methylation of phosphatidylmonomethylethanolamine (PMME) to phosphatidyldimethylethanolamine (PDME) and of PDME to phosphatidylcholine (PC).</text>
</comment>
<feature type="binding site" evidence="17">
    <location>
        <begin position="181"/>
        <end position="182"/>
    </location>
    <ligand>
        <name>S-adenosyl-L-methionine</name>
        <dbReference type="ChEBI" id="CHEBI:59789"/>
    </ligand>
</feature>
<evidence type="ECO:0000256" key="3">
    <source>
        <dbReference type="ARBA" id="ARBA00022516"/>
    </source>
</evidence>
<keyword evidence="6 17" id="KW-0949">S-adenosyl-L-methionine</keyword>
<evidence type="ECO:0000256" key="9">
    <source>
        <dbReference type="ARBA" id="ARBA00022989"/>
    </source>
</evidence>
<dbReference type="EC" id="2.1.1.71" evidence="17"/>
<comment type="pathway">
    <text evidence="1 17">Phospholipid metabolism; phosphatidylcholine biosynthesis.</text>
</comment>